<dbReference type="GO" id="GO:0051146">
    <property type="term" value="P:striated muscle cell differentiation"/>
    <property type="evidence" value="ECO:0007669"/>
    <property type="project" value="TreeGrafter"/>
</dbReference>
<sequence length="496" mass="55717">MWICFDHIRGRDRGSGVSCCSLLFLSLLCWCCSRDAGFFVVAIATAASTAADTGSQQDSQQMLQSPPEVTLPPPAPSTTECKNLTDATTSKVDSRLSVIESVDPNLPIVPPAFLNGALTCQPYQGIYVNHIYFQLANAFFLLSHLAPSGLHGVLYLRCTLLVGCAFLALWAWTIVCWLDAALWNALFVAINFVHVCTLLYRLRPVKFSKEIEEVYVAVFQPLRVSRHQFKKVLSCMKIIRQLKYQEVYAQEKVTKVDSLSLVLSGKLVVSQNGKALHIVFPHQFLDSPEWFGVSTDEFFQVSITAMEESRVLLWHRDKLKLSIISDQFLQAVFDHILGRDVVKKLMQVSETMAAASSQQLLQQQQQHQQQQNGQVIGLSHDTELDAKMFVVKKTNDSQGITALISRQLQEERVPLLYSSADVLSNALHRHPDLQSPTSRTLLPYPPVLSCRVSAMMHESKFVDEGLPRIKYYYCASGDPNAWRLGRIEETDHETPV</sequence>
<feature type="chain" id="PRO_5012601822" description="POPDC1-3 domain-containing protein" evidence="7">
    <location>
        <begin position="34"/>
        <end position="496"/>
    </location>
</feature>
<keyword evidence="5" id="KW-0472">Membrane</keyword>
<evidence type="ECO:0000313" key="10">
    <source>
        <dbReference type="Proteomes" id="UP000215335"/>
    </source>
</evidence>
<dbReference type="GO" id="GO:0042391">
    <property type="term" value="P:regulation of membrane potential"/>
    <property type="evidence" value="ECO:0007669"/>
    <property type="project" value="TreeGrafter"/>
</dbReference>
<evidence type="ECO:0000256" key="7">
    <source>
        <dbReference type="SAM" id="SignalP"/>
    </source>
</evidence>
<dbReference type="InterPro" id="IPR006916">
    <property type="entry name" value="POPDC1-3"/>
</dbReference>
<dbReference type="AlphaFoldDB" id="A0A232FCK4"/>
<evidence type="ECO:0000259" key="8">
    <source>
        <dbReference type="Pfam" id="PF04831"/>
    </source>
</evidence>
<dbReference type="OrthoDB" id="425611at2759"/>
<evidence type="ECO:0000256" key="2">
    <source>
        <dbReference type="ARBA" id="ARBA00007146"/>
    </source>
</evidence>
<dbReference type="InterPro" id="IPR018490">
    <property type="entry name" value="cNMP-bd_dom_sf"/>
</dbReference>
<feature type="compositionally biased region" description="Polar residues" evidence="6">
    <location>
        <begin position="54"/>
        <end position="64"/>
    </location>
</feature>
<dbReference type="EMBL" id="NNAY01000442">
    <property type="protein sequence ID" value="OXU28352.1"/>
    <property type="molecule type" value="Genomic_DNA"/>
</dbReference>
<dbReference type="PANTHER" id="PTHR12101:SF1">
    <property type="entry name" value="BVES"/>
    <property type="match status" value="1"/>
</dbReference>
<comment type="similarity">
    <text evidence="2">Belongs to the popeye family.</text>
</comment>
<dbReference type="GO" id="GO:0042383">
    <property type="term" value="C:sarcolemma"/>
    <property type="evidence" value="ECO:0007669"/>
    <property type="project" value="TreeGrafter"/>
</dbReference>
<feature type="region of interest" description="Disordered" evidence="6">
    <location>
        <begin position="54"/>
        <end position="75"/>
    </location>
</feature>
<dbReference type="Pfam" id="PF04831">
    <property type="entry name" value="POPDC1-3"/>
    <property type="match status" value="1"/>
</dbReference>
<name>A0A232FCK4_9HYME</name>
<keyword evidence="7" id="KW-0732">Signal</keyword>
<dbReference type="Gene3D" id="2.60.120.10">
    <property type="entry name" value="Jelly Rolls"/>
    <property type="match status" value="1"/>
</dbReference>
<dbReference type="SUPFAM" id="SSF51206">
    <property type="entry name" value="cAMP-binding domain-like"/>
    <property type="match status" value="1"/>
</dbReference>
<gene>
    <name evidence="9" type="ORF">TSAR_008309</name>
</gene>
<keyword evidence="10" id="KW-1185">Reference proteome</keyword>
<dbReference type="GO" id="GO:0030552">
    <property type="term" value="F:cAMP binding"/>
    <property type="evidence" value="ECO:0007669"/>
    <property type="project" value="TreeGrafter"/>
</dbReference>
<dbReference type="GO" id="GO:0007507">
    <property type="term" value="P:heart development"/>
    <property type="evidence" value="ECO:0007669"/>
    <property type="project" value="TreeGrafter"/>
</dbReference>
<feature type="signal peptide" evidence="7">
    <location>
        <begin position="1"/>
        <end position="33"/>
    </location>
</feature>
<feature type="domain" description="POPDC1-3" evidence="8">
    <location>
        <begin position="129"/>
        <end position="350"/>
    </location>
</feature>
<proteinExistence type="inferred from homology"/>
<evidence type="ECO:0000256" key="5">
    <source>
        <dbReference type="ARBA" id="ARBA00023136"/>
    </source>
</evidence>
<dbReference type="STRING" id="543379.A0A232FCK4"/>
<organism evidence="9 10">
    <name type="scientific">Trichomalopsis sarcophagae</name>
    <dbReference type="NCBI Taxonomy" id="543379"/>
    <lineage>
        <taxon>Eukaryota</taxon>
        <taxon>Metazoa</taxon>
        <taxon>Ecdysozoa</taxon>
        <taxon>Arthropoda</taxon>
        <taxon>Hexapoda</taxon>
        <taxon>Insecta</taxon>
        <taxon>Pterygota</taxon>
        <taxon>Neoptera</taxon>
        <taxon>Endopterygota</taxon>
        <taxon>Hymenoptera</taxon>
        <taxon>Apocrita</taxon>
        <taxon>Proctotrupomorpha</taxon>
        <taxon>Chalcidoidea</taxon>
        <taxon>Pteromalidae</taxon>
        <taxon>Pteromalinae</taxon>
        <taxon>Trichomalopsis</taxon>
    </lineage>
</organism>
<dbReference type="InterPro" id="IPR014710">
    <property type="entry name" value="RmlC-like_jellyroll"/>
</dbReference>
<evidence type="ECO:0000256" key="6">
    <source>
        <dbReference type="SAM" id="MobiDB-lite"/>
    </source>
</evidence>
<comment type="caution">
    <text evidence="9">The sequence shown here is derived from an EMBL/GenBank/DDBJ whole genome shotgun (WGS) entry which is preliminary data.</text>
</comment>
<evidence type="ECO:0000256" key="3">
    <source>
        <dbReference type="ARBA" id="ARBA00022692"/>
    </source>
</evidence>
<reference evidence="9 10" key="1">
    <citation type="journal article" date="2017" name="Curr. Biol.">
        <title>The Evolution of Venom by Co-option of Single-Copy Genes.</title>
        <authorList>
            <person name="Martinson E.O."/>
            <person name="Mrinalini"/>
            <person name="Kelkar Y.D."/>
            <person name="Chang C.H."/>
            <person name="Werren J.H."/>
        </authorList>
    </citation>
    <scope>NUCLEOTIDE SEQUENCE [LARGE SCALE GENOMIC DNA]</scope>
    <source>
        <strain evidence="9 10">Alberta</strain>
        <tissue evidence="9">Whole body</tissue>
    </source>
</reference>
<protein>
    <recommendedName>
        <fullName evidence="8">POPDC1-3 domain-containing protein</fullName>
    </recommendedName>
</protein>
<keyword evidence="4" id="KW-1133">Transmembrane helix</keyword>
<comment type="subcellular location">
    <subcellularLocation>
        <location evidence="1">Membrane</location>
        <topology evidence="1">Multi-pass membrane protein</topology>
    </subcellularLocation>
</comment>
<evidence type="ECO:0000313" key="9">
    <source>
        <dbReference type="EMBL" id="OXU28352.1"/>
    </source>
</evidence>
<evidence type="ECO:0000256" key="1">
    <source>
        <dbReference type="ARBA" id="ARBA00004141"/>
    </source>
</evidence>
<keyword evidence="3" id="KW-0812">Transmembrane</keyword>
<dbReference type="Proteomes" id="UP000215335">
    <property type="component" value="Unassembled WGS sequence"/>
</dbReference>
<dbReference type="PANTHER" id="PTHR12101">
    <property type="entry name" value="POPEYE DOMAIN CONTAINING PROTEIN"/>
    <property type="match status" value="1"/>
</dbReference>
<evidence type="ECO:0000256" key="4">
    <source>
        <dbReference type="ARBA" id="ARBA00022989"/>
    </source>
</evidence>
<dbReference type="InterPro" id="IPR055272">
    <property type="entry name" value="POPDC1-3_dom"/>
</dbReference>
<accession>A0A232FCK4</accession>